<comment type="caution">
    <text evidence="2">The sequence shown here is derived from an EMBL/GenBank/DDBJ whole genome shotgun (WGS) entry which is preliminary data.</text>
</comment>
<dbReference type="EMBL" id="AGYD01000011">
    <property type="protein sequence ID" value="EPH08002.1"/>
    <property type="molecule type" value="Genomic_DNA"/>
</dbReference>
<dbReference type="RefSeq" id="WP_016647112.1">
    <property type="nucleotide sequence ID" value="NZ_KE340327.1"/>
</dbReference>
<dbReference type="PATRIC" id="fig|883165.3.peg.1274"/>
<keyword evidence="3" id="KW-1185">Reference proteome</keyword>
<reference evidence="2 3" key="1">
    <citation type="submission" date="2013-06" db="EMBL/GenBank/DDBJ databases">
        <title>The Genome Sequence of Campylobacter ureolyticus ACS-301-V-SCH3B.</title>
        <authorList>
            <consortium name="The Broad Institute Genomics Platform"/>
            <person name="Earl A."/>
            <person name="Ward D."/>
            <person name="Feldgarden M."/>
            <person name="Gevers D."/>
            <person name="Saerens B."/>
            <person name="Vaneechoutte M."/>
            <person name="Walker B."/>
            <person name="Young S."/>
            <person name="Zeng Q."/>
            <person name="Gargeya S."/>
            <person name="Fitzgerald M."/>
            <person name="Haas B."/>
            <person name="Abouelleil A."/>
            <person name="Allen A.W."/>
            <person name="Alvarado L."/>
            <person name="Arachchi H.M."/>
            <person name="Berlin A.M."/>
            <person name="Chapman S.B."/>
            <person name="Gainer-Dewar J."/>
            <person name="Goldberg J."/>
            <person name="Griggs A."/>
            <person name="Gujja S."/>
            <person name="Hansen M."/>
            <person name="Howarth C."/>
            <person name="Imamovic A."/>
            <person name="Ireland A."/>
            <person name="Larimer J."/>
            <person name="McCowan C."/>
            <person name="Murphy C."/>
            <person name="Pearson M."/>
            <person name="Poon T.W."/>
            <person name="Priest M."/>
            <person name="Roberts A."/>
            <person name="Saif S."/>
            <person name="Shea T."/>
            <person name="Sisk P."/>
            <person name="Sykes S."/>
            <person name="Wortman J."/>
            <person name="Nusbaum C."/>
            <person name="Birren B."/>
        </authorList>
    </citation>
    <scope>NUCLEOTIDE SEQUENCE [LARGE SCALE GENOMIC DNA]</scope>
    <source>
        <strain evidence="2 3">ACS-301-V-Sch3b</strain>
    </source>
</reference>
<gene>
    <name evidence="2" type="ORF">HMPREF9309_01257</name>
</gene>
<evidence type="ECO:0000256" key="1">
    <source>
        <dbReference type="SAM" id="MobiDB-lite"/>
    </source>
</evidence>
<accession>S3XF58</accession>
<feature type="region of interest" description="Disordered" evidence="1">
    <location>
        <begin position="159"/>
        <end position="202"/>
    </location>
</feature>
<sequence length="202" mass="22126">MKRVLSICAIIAVANAGVDSVNIDENGNIKLKAVAEDVMRIGDARDKQSCFKKAELKAKADIAKFFKEQITSKEVIDELSQQAEKTQISNNSESDNINRDVVINEATHIQNNAEAALRGLVVIEKVASIENKECSVTIGFNSKTLKAAETINKAMQQSIAKDSQATKQKDEAMQNNNNSSNNGGVIEKVKNSTKRSSMYDEF</sequence>
<name>S3XF58_9BACT</name>
<proteinExistence type="predicted"/>
<evidence type="ECO:0000313" key="3">
    <source>
        <dbReference type="Proteomes" id="UP000014539"/>
    </source>
</evidence>
<evidence type="ECO:0000313" key="2">
    <source>
        <dbReference type="EMBL" id="EPH08002.1"/>
    </source>
</evidence>
<protein>
    <submittedName>
        <fullName evidence="2">Uncharacterized protein</fullName>
    </submittedName>
</protein>
<dbReference type="Proteomes" id="UP000014539">
    <property type="component" value="Unassembled WGS sequence"/>
</dbReference>
<dbReference type="HOGENOM" id="CLU_1352557_0_0_7"/>
<organism evidence="2 3">
    <name type="scientific">Campylobacter ureolyticus ACS-301-V-Sch3b</name>
    <dbReference type="NCBI Taxonomy" id="883165"/>
    <lineage>
        <taxon>Bacteria</taxon>
        <taxon>Pseudomonadati</taxon>
        <taxon>Campylobacterota</taxon>
        <taxon>Epsilonproteobacteria</taxon>
        <taxon>Campylobacterales</taxon>
        <taxon>Campylobacteraceae</taxon>
        <taxon>Campylobacter</taxon>
    </lineage>
</organism>
<dbReference type="AlphaFoldDB" id="S3XF58"/>